<dbReference type="EMBL" id="FNCS01000016">
    <property type="protein sequence ID" value="SDH00612.1"/>
    <property type="molecule type" value="Genomic_DNA"/>
</dbReference>
<protein>
    <submittedName>
        <fullName evidence="1">Uncharacterized protein</fullName>
    </submittedName>
</protein>
<proteinExistence type="predicted"/>
<evidence type="ECO:0000313" key="2">
    <source>
        <dbReference type="Proteomes" id="UP000199495"/>
    </source>
</evidence>
<accession>A0A1G7YVL4</accession>
<evidence type="ECO:0000313" key="1">
    <source>
        <dbReference type="EMBL" id="SDH00612.1"/>
    </source>
</evidence>
<dbReference type="AlphaFoldDB" id="A0A1G7YVL4"/>
<sequence>MTHRKIITVDGGSAEYWQQRKVAFALLREAEEAGQAMREAPMYRYGSGYNEFGDPVVEDNIEPWDEFEEAIRQLQENDTAVRILIAQRRDEIHGTRLDKVHQGIILETLPYGDEPLVWVEPYGFIGPNTD</sequence>
<dbReference type="RefSeq" id="WP_176762733.1">
    <property type="nucleotide sequence ID" value="NZ_FNCS01000016.1"/>
</dbReference>
<organism evidence="1 2">
    <name type="scientific">Pelagibacterium luteolum</name>
    <dbReference type="NCBI Taxonomy" id="440168"/>
    <lineage>
        <taxon>Bacteria</taxon>
        <taxon>Pseudomonadati</taxon>
        <taxon>Pseudomonadota</taxon>
        <taxon>Alphaproteobacteria</taxon>
        <taxon>Hyphomicrobiales</taxon>
        <taxon>Devosiaceae</taxon>
        <taxon>Pelagibacterium</taxon>
    </lineage>
</organism>
<keyword evidence="2" id="KW-1185">Reference proteome</keyword>
<dbReference type="Proteomes" id="UP000199495">
    <property type="component" value="Unassembled WGS sequence"/>
</dbReference>
<name>A0A1G7YVL4_9HYPH</name>
<gene>
    <name evidence="1" type="ORF">SAMN04487974_11614</name>
</gene>
<reference evidence="1 2" key="1">
    <citation type="submission" date="2016-10" db="EMBL/GenBank/DDBJ databases">
        <authorList>
            <person name="de Groot N.N."/>
        </authorList>
    </citation>
    <scope>NUCLEOTIDE SEQUENCE [LARGE SCALE GENOMIC DNA]</scope>
    <source>
        <strain evidence="1 2">CGMCC 1.10267</strain>
    </source>
</reference>